<dbReference type="InterPro" id="IPR041412">
    <property type="entry name" value="Xrn1_helical"/>
</dbReference>
<dbReference type="PANTHER" id="PTHR12341">
    <property type="entry name" value="5'-&gt;3' EXORIBONUCLEASE"/>
    <property type="match status" value="1"/>
</dbReference>
<dbReference type="GeneID" id="17257465"/>
<dbReference type="InterPro" id="IPR027073">
    <property type="entry name" value="5_3_exoribonuclease"/>
</dbReference>
<feature type="domain" description="Xrn1 helical" evidence="1">
    <location>
        <begin position="1"/>
        <end position="43"/>
    </location>
</feature>
<dbReference type="KEGG" id="ehx:EMIHUDRAFT_214690"/>
<proteinExistence type="predicted"/>
<dbReference type="AlphaFoldDB" id="A0A0D3IJB9"/>
<name>A0A0D3IJB9_EMIH1</name>
<dbReference type="Gene3D" id="1.25.40.1050">
    <property type="match status" value="1"/>
</dbReference>
<sequence>MGVLPPRSAHALPEPLAQLMTDPGFEIADFYPEDFALDLNGKKRGSSTPWESACASSPRTSAGRNSVGEPVLFLSDAHPLCAPLVGSYGPPPAPLVLTSCTEHSASVAGTLTPLPGAPLPGGLCEPPPFRGIEVALRPFTTSAAGTTFTLPPPAKHVPQLLPGLVPPSPLLGACDAPCESKRYLLAGGVEVDDRTKTWCVRDARLAAGPGGSSDANRSAADLLRQQLMRR</sequence>
<accession>A0A0D3IJB9</accession>
<dbReference type="PaxDb" id="2903-EOD11354"/>
<dbReference type="GO" id="GO:0004534">
    <property type="term" value="F:5'-3' RNA exonuclease activity"/>
    <property type="evidence" value="ECO:0007669"/>
    <property type="project" value="TreeGrafter"/>
</dbReference>
<dbReference type="GO" id="GO:0005634">
    <property type="term" value="C:nucleus"/>
    <property type="evidence" value="ECO:0007669"/>
    <property type="project" value="TreeGrafter"/>
</dbReference>
<dbReference type="GO" id="GO:0000956">
    <property type="term" value="P:nuclear-transcribed mRNA catabolic process"/>
    <property type="evidence" value="ECO:0007669"/>
    <property type="project" value="TreeGrafter"/>
</dbReference>
<reference evidence="3" key="1">
    <citation type="journal article" date="2013" name="Nature">
        <title>Pan genome of the phytoplankton Emiliania underpins its global distribution.</title>
        <authorList>
            <person name="Read B.A."/>
            <person name="Kegel J."/>
            <person name="Klute M.J."/>
            <person name="Kuo A."/>
            <person name="Lefebvre S.C."/>
            <person name="Maumus F."/>
            <person name="Mayer C."/>
            <person name="Miller J."/>
            <person name="Monier A."/>
            <person name="Salamov A."/>
            <person name="Young J."/>
            <person name="Aguilar M."/>
            <person name="Claverie J.M."/>
            <person name="Frickenhaus S."/>
            <person name="Gonzalez K."/>
            <person name="Herman E.K."/>
            <person name="Lin Y.C."/>
            <person name="Napier J."/>
            <person name="Ogata H."/>
            <person name="Sarno A.F."/>
            <person name="Shmutz J."/>
            <person name="Schroeder D."/>
            <person name="de Vargas C."/>
            <person name="Verret F."/>
            <person name="von Dassow P."/>
            <person name="Valentin K."/>
            <person name="Van de Peer Y."/>
            <person name="Wheeler G."/>
            <person name="Dacks J.B."/>
            <person name="Delwiche C.F."/>
            <person name="Dyhrman S.T."/>
            <person name="Glockner G."/>
            <person name="John U."/>
            <person name="Richards T."/>
            <person name="Worden A.Z."/>
            <person name="Zhang X."/>
            <person name="Grigoriev I.V."/>
            <person name="Allen A.E."/>
            <person name="Bidle K."/>
            <person name="Borodovsky M."/>
            <person name="Bowler C."/>
            <person name="Brownlee C."/>
            <person name="Cock J.M."/>
            <person name="Elias M."/>
            <person name="Gladyshev V.N."/>
            <person name="Groth M."/>
            <person name="Guda C."/>
            <person name="Hadaegh A."/>
            <person name="Iglesias-Rodriguez M.D."/>
            <person name="Jenkins J."/>
            <person name="Jones B.M."/>
            <person name="Lawson T."/>
            <person name="Leese F."/>
            <person name="Lindquist E."/>
            <person name="Lobanov A."/>
            <person name="Lomsadze A."/>
            <person name="Malik S.B."/>
            <person name="Marsh M.E."/>
            <person name="Mackinder L."/>
            <person name="Mock T."/>
            <person name="Mueller-Roeber B."/>
            <person name="Pagarete A."/>
            <person name="Parker M."/>
            <person name="Probert I."/>
            <person name="Quesneville H."/>
            <person name="Raines C."/>
            <person name="Rensing S.A."/>
            <person name="Riano-Pachon D.M."/>
            <person name="Richier S."/>
            <person name="Rokitta S."/>
            <person name="Shiraiwa Y."/>
            <person name="Soanes D.M."/>
            <person name="van der Giezen M."/>
            <person name="Wahlund T.M."/>
            <person name="Williams B."/>
            <person name="Wilson W."/>
            <person name="Wolfe G."/>
            <person name="Wurch L.L."/>
        </authorList>
    </citation>
    <scope>NUCLEOTIDE SEQUENCE</scope>
</reference>
<dbReference type="eggNOG" id="KOG2044">
    <property type="taxonomic scope" value="Eukaryota"/>
</dbReference>
<evidence type="ECO:0000313" key="3">
    <source>
        <dbReference type="Proteomes" id="UP000013827"/>
    </source>
</evidence>
<protein>
    <recommendedName>
        <fullName evidence="1">Xrn1 helical domain-containing protein</fullName>
    </recommendedName>
</protein>
<evidence type="ECO:0000313" key="2">
    <source>
        <dbReference type="EnsemblProtists" id="EOD11354"/>
    </source>
</evidence>
<evidence type="ECO:0000259" key="1">
    <source>
        <dbReference type="Pfam" id="PF17846"/>
    </source>
</evidence>
<dbReference type="RefSeq" id="XP_005763783.1">
    <property type="nucleotide sequence ID" value="XM_005763726.1"/>
</dbReference>
<dbReference type="GO" id="GO:0003723">
    <property type="term" value="F:RNA binding"/>
    <property type="evidence" value="ECO:0007669"/>
    <property type="project" value="TreeGrafter"/>
</dbReference>
<dbReference type="EnsemblProtists" id="EOD11354">
    <property type="protein sequence ID" value="EOD11354"/>
    <property type="gene ID" value="EMIHUDRAFT_214690"/>
</dbReference>
<reference evidence="2" key="2">
    <citation type="submission" date="2024-10" db="UniProtKB">
        <authorList>
            <consortium name="EnsemblProtists"/>
        </authorList>
    </citation>
    <scope>IDENTIFICATION</scope>
</reference>
<dbReference type="Pfam" id="PF17846">
    <property type="entry name" value="XRN_M"/>
    <property type="match status" value="1"/>
</dbReference>
<dbReference type="HOGENOM" id="CLU_1206714_0_0_1"/>
<organism evidence="2 3">
    <name type="scientific">Emiliania huxleyi (strain CCMP1516)</name>
    <dbReference type="NCBI Taxonomy" id="280463"/>
    <lineage>
        <taxon>Eukaryota</taxon>
        <taxon>Haptista</taxon>
        <taxon>Haptophyta</taxon>
        <taxon>Prymnesiophyceae</taxon>
        <taxon>Isochrysidales</taxon>
        <taxon>Noelaerhabdaceae</taxon>
        <taxon>Emiliania</taxon>
    </lineage>
</organism>
<dbReference type="STRING" id="2903.R1DRM3"/>
<dbReference type="Proteomes" id="UP000013827">
    <property type="component" value="Unassembled WGS sequence"/>
</dbReference>
<keyword evidence="3" id="KW-1185">Reference proteome</keyword>